<keyword evidence="2" id="KW-1185">Reference proteome</keyword>
<keyword evidence="1" id="KW-0969">Cilium</keyword>
<dbReference type="EMBL" id="JBHRXJ010000001">
    <property type="protein sequence ID" value="MFC3526867.1"/>
    <property type="molecule type" value="Genomic_DNA"/>
</dbReference>
<proteinExistence type="predicted"/>
<dbReference type="RefSeq" id="WP_377742202.1">
    <property type="nucleotide sequence ID" value="NZ_JBHRXJ010000001.1"/>
</dbReference>
<evidence type="ECO:0000313" key="1">
    <source>
        <dbReference type="EMBL" id="MFC3526867.1"/>
    </source>
</evidence>
<organism evidence="1 2">
    <name type="scientific">Paracoccus mangrovi</name>
    <dbReference type="NCBI Taxonomy" id="1715645"/>
    <lineage>
        <taxon>Bacteria</taxon>
        <taxon>Pseudomonadati</taxon>
        <taxon>Pseudomonadota</taxon>
        <taxon>Alphaproteobacteria</taxon>
        <taxon>Rhodobacterales</taxon>
        <taxon>Paracoccaceae</taxon>
        <taxon>Paracoccus</taxon>
    </lineage>
</organism>
<dbReference type="NCBIfam" id="NF009435">
    <property type="entry name" value="PRK12794.1"/>
    <property type="match status" value="1"/>
</dbReference>
<reference evidence="2" key="1">
    <citation type="journal article" date="2019" name="Int. J. Syst. Evol. Microbiol.">
        <title>The Global Catalogue of Microorganisms (GCM) 10K type strain sequencing project: providing services to taxonomists for standard genome sequencing and annotation.</title>
        <authorList>
            <consortium name="The Broad Institute Genomics Platform"/>
            <consortium name="The Broad Institute Genome Sequencing Center for Infectious Disease"/>
            <person name="Wu L."/>
            <person name="Ma J."/>
        </authorList>
    </citation>
    <scope>NUCLEOTIDE SEQUENCE [LARGE SCALE GENOMIC DNA]</scope>
    <source>
        <strain evidence="2">KCTC 42899</strain>
    </source>
</reference>
<name>A0ABV7R0P8_9RHOB</name>
<dbReference type="Pfam" id="PF07309">
    <property type="entry name" value="FlaF"/>
    <property type="match status" value="1"/>
</dbReference>
<gene>
    <name evidence="1" type="primary">flaF</name>
    <name evidence="1" type="ORF">ACFOMH_01690</name>
</gene>
<protein>
    <submittedName>
        <fullName evidence="1">Flagellar biosynthesis regulator FlaF</fullName>
    </submittedName>
</protein>
<dbReference type="InterPro" id="IPR010845">
    <property type="entry name" value="FlaF"/>
</dbReference>
<accession>A0ABV7R0P8</accession>
<sequence>MRTDRDNEYMAFSRVTRLLQSALESRNVNDIIRATHANTELWIALASDLASQGNELPDQLKANLISLAIFSIKHGHRVMAEDAPLQPLLDINLHIMKGLRGEVQR</sequence>
<keyword evidence="1" id="KW-0966">Cell projection</keyword>
<evidence type="ECO:0000313" key="2">
    <source>
        <dbReference type="Proteomes" id="UP001595721"/>
    </source>
</evidence>
<keyword evidence="1" id="KW-0282">Flagellum</keyword>
<dbReference type="Proteomes" id="UP001595721">
    <property type="component" value="Unassembled WGS sequence"/>
</dbReference>
<comment type="caution">
    <text evidence="1">The sequence shown here is derived from an EMBL/GenBank/DDBJ whole genome shotgun (WGS) entry which is preliminary data.</text>
</comment>